<dbReference type="PANTHER" id="PTHR19865">
    <property type="entry name" value="U3 SMALL NUCLEOLAR RNA INTERACTING PROTEIN 2"/>
    <property type="match status" value="1"/>
</dbReference>
<sequence length="583" mass="67078">MGFFKRNINENAKKRKLPATGNTRKGKFLQQKGKNERKFEDEEIPSDDDGEERSIDLNQSTDENLNEIEQTEENDTQYEDNQTLTYREAKKLVESIEVPSASQDLDDFEGITEPLESQQKRKEELKSVQAHQKIADSIKIDEKNSFSYRPHKLSPICVCFSHSGNFIVSCSKDGSIIKYDLRKRCRVGVLSSILSKNKNNLKLKCSHVANENLHRGRVLCCEISPNDQFLVTGGSDNLIKIWDFEKLVFIKDFDGHRGPVNSLRFRQKCDSIELFSASTDRSIIVWNMDEMGLMNRLYGHQDVIEQLDILQWPRVLSCGGMDKSCRLFKVIEESHLVFNGFTDCISIDCVALINEEHFISGSADGSLYIWSMSRKKPVFVKRKAHGFHSVPQMQNSSNNEIDVDLMKDLNTRKANKSVGEPRWICSVAALPYTDLVASGSSDGFLRLWRVGQDWKSLDQIAQFNMPGFINDIRFSYNGCYIVCAVGQEHKRGRWWTLKEAKNRIMPGFINDIRFSYNGCYIVCAVGQEHKRGRWWTLKEAKNRIMVIYLQKDFEMREIGGGNDESIELDESNVGREEEKEMRE</sequence>
<keyword evidence="4" id="KW-0539">Nucleus</keyword>
<keyword evidence="2 5" id="KW-0853">WD repeat</keyword>
<accession>A0A914M5X3</accession>
<keyword evidence="3" id="KW-0677">Repeat</keyword>
<evidence type="ECO:0000256" key="1">
    <source>
        <dbReference type="ARBA" id="ARBA00004123"/>
    </source>
</evidence>
<feature type="compositionally biased region" description="Acidic residues" evidence="6">
    <location>
        <begin position="64"/>
        <end position="78"/>
    </location>
</feature>
<dbReference type="PROSITE" id="PS50294">
    <property type="entry name" value="WD_REPEATS_REGION"/>
    <property type="match status" value="2"/>
</dbReference>
<dbReference type="PROSITE" id="PS50082">
    <property type="entry name" value="WD_REPEATS_2"/>
    <property type="match status" value="3"/>
</dbReference>
<dbReference type="InterPro" id="IPR001680">
    <property type="entry name" value="WD40_rpt"/>
</dbReference>
<dbReference type="PROSITE" id="PS00678">
    <property type="entry name" value="WD_REPEATS_1"/>
    <property type="match status" value="2"/>
</dbReference>
<feature type="compositionally biased region" description="Acidic residues" evidence="6">
    <location>
        <begin position="41"/>
        <end position="51"/>
    </location>
</feature>
<dbReference type="GO" id="GO:0032040">
    <property type="term" value="C:small-subunit processome"/>
    <property type="evidence" value="ECO:0007669"/>
    <property type="project" value="TreeGrafter"/>
</dbReference>
<evidence type="ECO:0000256" key="3">
    <source>
        <dbReference type="ARBA" id="ARBA00022737"/>
    </source>
</evidence>
<protein>
    <submittedName>
        <fullName evidence="8">Uncharacterized protein</fullName>
    </submittedName>
</protein>
<name>A0A914M5X3_MELIC</name>
<evidence type="ECO:0000256" key="2">
    <source>
        <dbReference type="ARBA" id="ARBA00022574"/>
    </source>
</evidence>
<dbReference type="Proteomes" id="UP000887563">
    <property type="component" value="Unplaced"/>
</dbReference>
<dbReference type="InterPro" id="IPR036322">
    <property type="entry name" value="WD40_repeat_dom_sf"/>
</dbReference>
<organism evidence="7 8">
    <name type="scientific">Meloidogyne incognita</name>
    <name type="common">Southern root-knot nematode worm</name>
    <name type="synonym">Oxyuris incognita</name>
    <dbReference type="NCBI Taxonomy" id="6306"/>
    <lineage>
        <taxon>Eukaryota</taxon>
        <taxon>Metazoa</taxon>
        <taxon>Ecdysozoa</taxon>
        <taxon>Nematoda</taxon>
        <taxon>Chromadorea</taxon>
        <taxon>Rhabditida</taxon>
        <taxon>Tylenchina</taxon>
        <taxon>Tylenchomorpha</taxon>
        <taxon>Tylenchoidea</taxon>
        <taxon>Meloidogynidae</taxon>
        <taxon>Meloidogyninae</taxon>
        <taxon>Meloidogyne</taxon>
        <taxon>Meloidogyne incognita group</taxon>
    </lineage>
</organism>
<evidence type="ECO:0000256" key="5">
    <source>
        <dbReference type="PROSITE-ProRule" id="PRU00221"/>
    </source>
</evidence>
<keyword evidence="7" id="KW-1185">Reference proteome</keyword>
<evidence type="ECO:0000313" key="8">
    <source>
        <dbReference type="WBParaSite" id="Minc3s01333g22859"/>
    </source>
</evidence>
<dbReference type="PRINTS" id="PR00320">
    <property type="entry name" value="GPROTEINBRPT"/>
</dbReference>
<feature type="repeat" description="WD" evidence="5">
    <location>
        <begin position="253"/>
        <end position="296"/>
    </location>
</feature>
<dbReference type="GO" id="GO:0034511">
    <property type="term" value="F:U3 snoRNA binding"/>
    <property type="evidence" value="ECO:0007669"/>
    <property type="project" value="InterPro"/>
</dbReference>
<dbReference type="InterPro" id="IPR015943">
    <property type="entry name" value="WD40/YVTN_repeat-like_dom_sf"/>
</dbReference>
<feature type="repeat" description="WD" evidence="5">
    <location>
        <begin position="211"/>
        <end position="245"/>
    </location>
</feature>
<dbReference type="AlphaFoldDB" id="A0A914M5X3"/>
<dbReference type="PANTHER" id="PTHR19865:SF0">
    <property type="entry name" value="U3 SMALL NUCLEOLAR RNA-INTERACTING PROTEIN 2"/>
    <property type="match status" value="1"/>
</dbReference>
<dbReference type="InterPro" id="IPR019775">
    <property type="entry name" value="WD40_repeat_CS"/>
</dbReference>
<dbReference type="SUPFAM" id="SSF50978">
    <property type="entry name" value="WD40 repeat-like"/>
    <property type="match status" value="1"/>
</dbReference>
<dbReference type="Pfam" id="PF00400">
    <property type="entry name" value="WD40"/>
    <property type="match status" value="5"/>
</dbReference>
<dbReference type="CDD" id="cd00200">
    <property type="entry name" value="WD40"/>
    <property type="match status" value="1"/>
</dbReference>
<feature type="compositionally biased region" description="Basic and acidic residues" evidence="6">
    <location>
        <begin position="572"/>
        <end position="583"/>
    </location>
</feature>
<evidence type="ECO:0000313" key="7">
    <source>
        <dbReference type="Proteomes" id="UP000887563"/>
    </source>
</evidence>
<evidence type="ECO:0000256" key="4">
    <source>
        <dbReference type="ARBA" id="ARBA00023242"/>
    </source>
</evidence>
<dbReference type="FunFam" id="2.130.10.10:FF:000509">
    <property type="entry name" value="U3 small nucleolar RNA-interacting protein"/>
    <property type="match status" value="1"/>
</dbReference>
<dbReference type="WBParaSite" id="Minc3s01333g22859">
    <property type="protein sequence ID" value="Minc3s01333g22859"/>
    <property type="gene ID" value="Minc3s01333g22859"/>
</dbReference>
<feature type="region of interest" description="Disordered" evidence="6">
    <location>
        <begin position="1"/>
        <end position="81"/>
    </location>
</feature>
<dbReference type="Gene3D" id="2.130.10.10">
    <property type="entry name" value="YVTN repeat-like/Quinoprotein amine dehydrogenase"/>
    <property type="match status" value="2"/>
</dbReference>
<proteinExistence type="predicted"/>
<dbReference type="InterPro" id="IPR039241">
    <property type="entry name" value="Rrp9-like"/>
</dbReference>
<dbReference type="SMART" id="SM00320">
    <property type="entry name" value="WD40"/>
    <property type="match status" value="6"/>
</dbReference>
<feature type="repeat" description="WD" evidence="5">
    <location>
        <begin position="417"/>
        <end position="450"/>
    </location>
</feature>
<feature type="region of interest" description="Disordered" evidence="6">
    <location>
        <begin position="562"/>
        <end position="583"/>
    </location>
</feature>
<evidence type="ECO:0000256" key="6">
    <source>
        <dbReference type="SAM" id="MobiDB-lite"/>
    </source>
</evidence>
<comment type="subcellular location">
    <subcellularLocation>
        <location evidence="1">Nucleus</location>
    </subcellularLocation>
</comment>
<dbReference type="InterPro" id="IPR020472">
    <property type="entry name" value="WD40_PAC1"/>
</dbReference>
<reference evidence="8" key="1">
    <citation type="submission" date="2022-11" db="UniProtKB">
        <authorList>
            <consortium name="WormBaseParasite"/>
        </authorList>
    </citation>
    <scope>IDENTIFICATION</scope>
</reference>